<sequence length="420" mass="45200">MLRVGLSGGIGSGKSTVARGLVARGAVLIDSDVIAREVVASGTPGLDQVVKRFGEDILGPDGTLDRPALGRVIFGDDEARAALNAIVHPLVLTETLEQMAAAPADSVVVHDIPLLVELGRSVDYHLVVIVAASEETRLQRLIHDRGMSEDDARARIGAQAGDDRRRAAADVWLLNEGSVEDLSNRVDSLWDNRIQPFNVNLTAKRPVRRPAQITLEAPDPSWPTTAARLLGRIVSQLANAGLGDTVIGADHVGSTSVPGLLAKPVIDLQLRIQQLESASSEVFENALLAAGFVPSRGRRDANGHNIDTIHPWAPEPTAWVKLNFGNADPGRVTHLHVRQGDSAGAQTCLLFRDWLRANPSESAAYAQMKTEMAQSFPGGDEASRGDYPEAKEPWIADALLRARDWAAKTEWTMPRGTLRS</sequence>
<dbReference type="PROSITE" id="PS51219">
    <property type="entry name" value="DPCK"/>
    <property type="match status" value="1"/>
</dbReference>
<dbReference type="NCBIfam" id="TIGR00152">
    <property type="entry name" value="dephospho-CoA kinase"/>
    <property type="match status" value="1"/>
</dbReference>
<dbReference type="InterPro" id="IPR001977">
    <property type="entry name" value="Depp_CoAkinase"/>
</dbReference>
<evidence type="ECO:0000256" key="7">
    <source>
        <dbReference type="NCBIfam" id="TIGR00152"/>
    </source>
</evidence>
<dbReference type="SUPFAM" id="SSF81301">
    <property type="entry name" value="Nucleotidyltransferase"/>
    <property type="match status" value="1"/>
</dbReference>
<keyword evidence="4 6" id="KW-0547">Nucleotide-binding</keyword>
<dbReference type="InterPro" id="IPR007344">
    <property type="entry name" value="GrpB/CoaE"/>
</dbReference>
<keyword evidence="3 6" id="KW-0963">Cytoplasm</keyword>
<evidence type="ECO:0000256" key="6">
    <source>
        <dbReference type="HAMAP-Rule" id="MF_00376"/>
    </source>
</evidence>
<dbReference type="EC" id="2.7.1.24" evidence="6 7"/>
<dbReference type="NCBIfam" id="NF002879">
    <property type="entry name" value="PRK03333.1"/>
    <property type="match status" value="1"/>
</dbReference>
<organism evidence="8 9">
    <name type="scientific">Luteipulveratus mongoliensis</name>
    <dbReference type="NCBI Taxonomy" id="571913"/>
    <lineage>
        <taxon>Bacteria</taxon>
        <taxon>Bacillati</taxon>
        <taxon>Actinomycetota</taxon>
        <taxon>Actinomycetes</taxon>
        <taxon>Micrococcales</taxon>
        <taxon>Dermacoccaceae</taxon>
        <taxon>Luteipulveratus</taxon>
    </lineage>
</organism>
<dbReference type="PATRIC" id="fig|571913.6.peg.2938"/>
<comment type="similarity">
    <text evidence="1">In the N-terminal section; belongs to the CoaE family.</text>
</comment>
<dbReference type="InterPro" id="IPR027417">
    <property type="entry name" value="P-loop_NTPase"/>
</dbReference>
<name>A0A0K1JJP3_9MICO</name>
<evidence type="ECO:0000256" key="4">
    <source>
        <dbReference type="ARBA" id="ARBA00022741"/>
    </source>
</evidence>
<comment type="catalytic activity">
    <reaction evidence="6">
        <text>3'-dephospho-CoA + ATP = ADP + CoA + H(+)</text>
        <dbReference type="Rhea" id="RHEA:18245"/>
        <dbReference type="ChEBI" id="CHEBI:15378"/>
        <dbReference type="ChEBI" id="CHEBI:30616"/>
        <dbReference type="ChEBI" id="CHEBI:57287"/>
        <dbReference type="ChEBI" id="CHEBI:57328"/>
        <dbReference type="ChEBI" id="CHEBI:456216"/>
        <dbReference type="EC" id="2.7.1.24"/>
    </reaction>
</comment>
<keyword evidence="9" id="KW-1185">Reference proteome</keyword>
<feature type="binding site" evidence="6">
    <location>
        <begin position="11"/>
        <end position="16"/>
    </location>
    <ligand>
        <name>ATP</name>
        <dbReference type="ChEBI" id="CHEBI:30616"/>
    </ligand>
</feature>
<comment type="similarity">
    <text evidence="2">In the C-terminal section; belongs to the UPF0157 (GrpB) family.</text>
</comment>
<dbReference type="PANTHER" id="PTHR10695:SF46">
    <property type="entry name" value="BIFUNCTIONAL COENZYME A SYNTHASE-RELATED"/>
    <property type="match status" value="1"/>
</dbReference>
<accession>A0A0K1JJP3</accession>
<dbReference type="Pfam" id="PF04229">
    <property type="entry name" value="GrpB"/>
    <property type="match status" value="1"/>
</dbReference>
<keyword evidence="6" id="KW-0808">Transferase</keyword>
<evidence type="ECO:0000313" key="8">
    <source>
        <dbReference type="EMBL" id="AKU16790.1"/>
    </source>
</evidence>
<dbReference type="Pfam" id="PF01121">
    <property type="entry name" value="CoaE"/>
    <property type="match status" value="1"/>
</dbReference>
<dbReference type="GO" id="GO:0005737">
    <property type="term" value="C:cytoplasm"/>
    <property type="evidence" value="ECO:0007669"/>
    <property type="project" value="UniProtKB-SubCell"/>
</dbReference>
<dbReference type="SUPFAM" id="SSF52540">
    <property type="entry name" value="P-loop containing nucleoside triphosphate hydrolases"/>
    <property type="match status" value="1"/>
</dbReference>
<proteinExistence type="inferred from homology"/>
<comment type="pathway">
    <text evidence="6">Cofactor biosynthesis; coenzyme A biosynthesis; CoA from (R)-pantothenate: step 5/5.</text>
</comment>
<dbReference type="OrthoDB" id="9812943at2"/>
<dbReference type="Gene3D" id="3.40.50.300">
    <property type="entry name" value="P-loop containing nucleotide triphosphate hydrolases"/>
    <property type="match status" value="1"/>
</dbReference>
<dbReference type="GO" id="GO:0004140">
    <property type="term" value="F:dephospho-CoA kinase activity"/>
    <property type="evidence" value="ECO:0007669"/>
    <property type="project" value="UniProtKB-UniRule"/>
</dbReference>
<dbReference type="KEGG" id="lmoi:VV02_14460"/>
<evidence type="ECO:0000256" key="5">
    <source>
        <dbReference type="ARBA" id="ARBA00022840"/>
    </source>
</evidence>
<dbReference type="HAMAP" id="MF_00376">
    <property type="entry name" value="Dephospho_CoA_kinase"/>
    <property type="match status" value="1"/>
</dbReference>
<keyword evidence="5 6" id="KW-0067">ATP-binding</keyword>
<dbReference type="EMBL" id="CP011112">
    <property type="protein sequence ID" value="AKU16790.1"/>
    <property type="molecule type" value="Genomic_DNA"/>
</dbReference>
<reference evidence="8 9" key="1">
    <citation type="submission" date="2015-03" db="EMBL/GenBank/DDBJ databases">
        <title>Luteipulveratus halotolerans sp. nov., a novel actinobacterium (Dermacoccaceae) from Sarawak, Malaysia.</title>
        <authorList>
            <person name="Juboi H."/>
            <person name="Basik A."/>
            <person name="Shamsul S.S."/>
            <person name="Arnold P."/>
            <person name="Schmitt E.K."/>
            <person name="Sanglier J.-J."/>
            <person name="Yeo T."/>
        </authorList>
    </citation>
    <scope>NUCLEOTIDE SEQUENCE [LARGE SCALE GENOMIC DNA]</scope>
    <source>
        <strain evidence="8 9">MN07-A0370</strain>
    </source>
</reference>
<dbReference type="AlphaFoldDB" id="A0A0K1JJP3"/>
<evidence type="ECO:0000256" key="2">
    <source>
        <dbReference type="ARBA" id="ARBA00011058"/>
    </source>
</evidence>
<comment type="similarity">
    <text evidence="6">Belongs to the CoaE family.</text>
</comment>
<dbReference type="GO" id="GO:0005524">
    <property type="term" value="F:ATP binding"/>
    <property type="evidence" value="ECO:0007669"/>
    <property type="project" value="UniProtKB-UniRule"/>
</dbReference>
<evidence type="ECO:0000256" key="3">
    <source>
        <dbReference type="ARBA" id="ARBA00022490"/>
    </source>
</evidence>
<dbReference type="CDD" id="cd02022">
    <property type="entry name" value="DPCK"/>
    <property type="match status" value="1"/>
</dbReference>
<evidence type="ECO:0000256" key="1">
    <source>
        <dbReference type="ARBA" id="ARBA00008826"/>
    </source>
</evidence>
<comment type="subcellular location">
    <subcellularLocation>
        <location evidence="6">Cytoplasm</location>
    </subcellularLocation>
</comment>
<dbReference type="STRING" id="571913.VV02_14460"/>
<dbReference type="RefSeq" id="WP_052592505.1">
    <property type="nucleotide sequence ID" value="NZ_CP011112.1"/>
</dbReference>
<evidence type="ECO:0000313" key="9">
    <source>
        <dbReference type="Proteomes" id="UP000066480"/>
    </source>
</evidence>
<protein>
    <recommendedName>
        <fullName evidence="6 7">Dephospho-CoA kinase</fullName>
        <ecNumber evidence="6 7">2.7.1.24</ecNumber>
    </recommendedName>
    <alternativeName>
        <fullName evidence="6">Dephosphocoenzyme A kinase</fullName>
    </alternativeName>
</protein>
<dbReference type="GO" id="GO:0015937">
    <property type="term" value="P:coenzyme A biosynthetic process"/>
    <property type="evidence" value="ECO:0007669"/>
    <property type="project" value="UniProtKB-UniRule"/>
</dbReference>
<dbReference type="InterPro" id="IPR043519">
    <property type="entry name" value="NT_sf"/>
</dbReference>
<gene>
    <name evidence="6" type="primary">coaE</name>
    <name evidence="8" type="ORF">VV02_14460</name>
</gene>
<dbReference type="Proteomes" id="UP000066480">
    <property type="component" value="Chromosome"/>
</dbReference>
<dbReference type="UniPathway" id="UPA00241">
    <property type="reaction ID" value="UER00356"/>
</dbReference>
<comment type="function">
    <text evidence="6">Catalyzes the phosphorylation of the 3'-hydroxyl group of dephosphocoenzyme A to form coenzyme A.</text>
</comment>
<dbReference type="Gene3D" id="3.30.460.10">
    <property type="entry name" value="Beta Polymerase, domain 2"/>
    <property type="match status" value="1"/>
</dbReference>
<keyword evidence="6" id="KW-0418">Kinase</keyword>
<dbReference type="PANTHER" id="PTHR10695">
    <property type="entry name" value="DEPHOSPHO-COA KINASE-RELATED"/>
    <property type="match status" value="1"/>
</dbReference>
<keyword evidence="6" id="KW-0173">Coenzyme A biosynthesis</keyword>